<protein>
    <submittedName>
        <fullName evidence="1">Uncharacterized protein</fullName>
    </submittedName>
</protein>
<dbReference type="KEGG" id="cpor:BED41_13835"/>
<dbReference type="InterPro" id="IPR011697">
    <property type="entry name" value="Peptidase_C26"/>
</dbReference>
<dbReference type="InterPro" id="IPR044668">
    <property type="entry name" value="PuuD-like"/>
</dbReference>
<reference evidence="1" key="1">
    <citation type="submission" date="2016-08" db="EMBL/GenBank/DDBJ databases">
        <title>Complete genome of Cloacibacillus porcorum.</title>
        <authorList>
            <person name="Looft T."/>
            <person name="Bayles D.O."/>
            <person name="Alt D.P."/>
        </authorList>
    </citation>
    <scope>NUCLEOTIDE SEQUENCE [LARGE SCALE GENOMIC DNA]</scope>
    <source>
        <strain evidence="1">CL-84</strain>
    </source>
</reference>
<dbReference type="CDD" id="cd01745">
    <property type="entry name" value="GATase1_2"/>
    <property type="match status" value="1"/>
</dbReference>
<dbReference type="PANTHER" id="PTHR43235:SF1">
    <property type="entry name" value="GLUTAMINE AMIDOTRANSFERASE PB2B2.05-RELATED"/>
    <property type="match status" value="1"/>
</dbReference>
<gene>
    <name evidence="1" type="ORF">BED41_13835</name>
</gene>
<dbReference type="Gene3D" id="3.40.50.880">
    <property type="match status" value="1"/>
</dbReference>
<name>A0A1B2I9R3_9BACT</name>
<dbReference type="Proteomes" id="UP000093044">
    <property type="component" value="Chromosome"/>
</dbReference>
<dbReference type="AlphaFoldDB" id="A0A1B2I9R3"/>
<dbReference type="GO" id="GO:0005829">
    <property type="term" value="C:cytosol"/>
    <property type="evidence" value="ECO:0007669"/>
    <property type="project" value="TreeGrafter"/>
</dbReference>
<evidence type="ECO:0000313" key="1">
    <source>
        <dbReference type="EMBL" id="ANZ46703.1"/>
    </source>
</evidence>
<dbReference type="SUPFAM" id="SSF52317">
    <property type="entry name" value="Class I glutamine amidotransferase-like"/>
    <property type="match status" value="1"/>
</dbReference>
<dbReference type="InterPro" id="IPR029062">
    <property type="entry name" value="Class_I_gatase-like"/>
</dbReference>
<evidence type="ECO:0000313" key="2">
    <source>
        <dbReference type="Proteomes" id="UP000093044"/>
    </source>
</evidence>
<dbReference type="EMBL" id="CP016757">
    <property type="protein sequence ID" value="ANZ46703.1"/>
    <property type="molecule type" value="Genomic_DNA"/>
</dbReference>
<dbReference type="GO" id="GO:0006598">
    <property type="term" value="P:polyamine catabolic process"/>
    <property type="evidence" value="ECO:0007669"/>
    <property type="project" value="TreeGrafter"/>
</dbReference>
<dbReference type="PROSITE" id="PS51273">
    <property type="entry name" value="GATASE_TYPE_1"/>
    <property type="match status" value="1"/>
</dbReference>
<accession>A0A1B2I9R3</accession>
<sequence length="227" mass="25060">MDREALNYFWLLSMLTEKIISCVRAAGGVPLLLTATREAHEIKALVSKLDGFVFAGGSDIAPAFYGEEDKGTIAPDLDRDHFEVSLCREALEKNRPLLGICRGCQLLNVVLGGSLIQNLPDVNGSWSLHRRSDVMKGYVHDVKISVPWLFPNHHGDTMMVNSMHHQAVGRLAKEAEAAAHTEDGIIEAIWAPAYKYAVGVQWHPECLAEEDRVQADIFKSLVTKAGK</sequence>
<proteinExistence type="predicted"/>
<keyword evidence="2" id="KW-1185">Reference proteome</keyword>
<dbReference type="PANTHER" id="PTHR43235">
    <property type="entry name" value="GLUTAMINE AMIDOTRANSFERASE PB2B2.05-RELATED"/>
    <property type="match status" value="1"/>
</dbReference>
<dbReference type="STRING" id="1197717.BED41_13835"/>
<organism evidence="1 2">
    <name type="scientific">Cloacibacillus porcorum</name>
    <dbReference type="NCBI Taxonomy" id="1197717"/>
    <lineage>
        <taxon>Bacteria</taxon>
        <taxon>Thermotogati</taxon>
        <taxon>Synergistota</taxon>
        <taxon>Synergistia</taxon>
        <taxon>Synergistales</taxon>
        <taxon>Synergistaceae</taxon>
        <taxon>Cloacibacillus</taxon>
    </lineage>
</organism>
<dbReference type="Pfam" id="PF07722">
    <property type="entry name" value="Peptidase_C26"/>
    <property type="match status" value="1"/>
</dbReference>
<dbReference type="GO" id="GO:0033969">
    <property type="term" value="F:gamma-glutamyl-gamma-aminobutyrate hydrolase activity"/>
    <property type="evidence" value="ECO:0007669"/>
    <property type="project" value="TreeGrafter"/>
</dbReference>